<dbReference type="AlphaFoldDB" id="A0A382VGD3"/>
<proteinExistence type="predicted"/>
<reference evidence="1" key="1">
    <citation type="submission" date="2018-05" db="EMBL/GenBank/DDBJ databases">
        <authorList>
            <person name="Lanie J.A."/>
            <person name="Ng W.-L."/>
            <person name="Kazmierczak K.M."/>
            <person name="Andrzejewski T.M."/>
            <person name="Davidsen T.M."/>
            <person name="Wayne K.J."/>
            <person name="Tettelin H."/>
            <person name="Glass J.I."/>
            <person name="Rusch D."/>
            <person name="Podicherti R."/>
            <person name="Tsui H.-C.T."/>
            <person name="Winkler M.E."/>
        </authorList>
    </citation>
    <scope>NUCLEOTIDE SEQUENCE</scope>
</reference>
<name>A0A382VGD3_9ZZZZ</name>
<dbReference type="EMBL" id="UINC01151477">
    <property type="protein sequence ID" value="SVD45105.1"/>
    <property type="molecule type" value="Genomic_DNA"/>
</dbReference>
<organism evidence="1">
    <name type="scientific">marine metagenome</name>
    <dbReference type="NCBI Taxonomy" id="408172"/>
    <lineage>
        <taxon>unclassified sequences</taxon>
        <taxon>metagenomes</taxon>
        <taxon>ecological metagenomes</taxon>
    </lineage>
</organism>
<protein>
    <submittedName>
        <fullName evidence="1">Uncharacterized protein</fullName>
    </submittedName>
</protein>
<evidence type="ECO:0000313" key="1">
    <source>
        <dbReference type="EMBL" id="SVD45105.1"/>
    </source>
</evidence>
<gene>
    <name evidence="1" type="ORF">METZ01_LOCUS397959</name>
</gene>
<feature type="non-terminal residue" evidence="1">
    <location>
        <position position="74"/>
    </location>
</feature>
<sequence>MVNPFYKTLLIISACLVMSACANNKKLTLQESGHQYCTTNKIMVTENGVLKEIKVTECNDDVVKKLMPPKMGLG</sequence>
<dbReference type="PROSITE" id="PS51257">
    <property type="entry name" value="PROKAR_LIPOPROTEIN"/>
    <property type="match status" value="1"/>
</dbReference>
<accession>A0A382VGD3</accession>